<dbReference type="PROSITE" id="PS50146">
    <property type="entry name" value="DAGK"/>
    <property type="match status" value="1"/>
</dbReference>
<evidence type="ECO:0000259" key="9">
    <source>
        <dbReference type="PROSITE" id="PS50146"/>
    </source>
</evidence>
<comment type="cofactor">
    <cofactor evidence="1">
        <name>Mg(2+)</name>
        <dbReference type="ChEBI" id="CHEBI:18420"/>
    </cofactor>
</comment>
<sequence length="303" mass="31120">MPSAAALGSKTIDVIGYPCSARGRGLRTAVTAAHYLAARGARVRQLRGTTPATTIDLIRERLSRPDRPEVIACAGGDDLISLVLQAISGTGVALGLLPTGHRDDLAAALGIPLGDLRSAAEVVLAGQLRDIDVGVVGTAPAAHTMFTTAVHIGSDTRLFDPPYRPWSPGLPAALLAPSAQPVRIELTCGTDFSTPTVIETEALLVTVGNIGRTGGKRICPDARLDDGLLDVTVVGSAPRGQTLRLLTALAAGRVIAHPAVTYHQAAAVSVWCPAGSAMVDGTALDARPCTAHVLRGAQAVLVP</sequence>
<keyword evidence="7" id="KW-0443">Lipid metabolism</keyword>
<dbReference type="GO" id="GO:0005524">
    <property type="term" value="F:ATP binding"/>
    <property type="evidence" value="ECO:0007669"/>
    <property type="project" value="UniProtKB-KW"/>
</dbReference>
<keyword evidence="6" id="KW-0067">ATP-binding</keyword>
<evidence type="ECO:0000256" key="7">
    <source>
        <dbReference type="ARBA" id="ARBA00023209"/>
    </source>
</evidence>
<dbReference type="RefSeq" id="WP_014982499.1">
    <property type="nucleotide sequence ID" value="NC_018681.1"/>
</dbReference>
<comment type="similarity">
    <text evidence="2">Belongs to the diacylglycerol/lipid kinase family.</text>
</comment>
<dbReference type="KEGG" id="nbr:O3I_008405"/>
<dbReference type="InterPro" id="IPR050187">
    <property type="entry name" value="Lipid_Phosphate_FormReg"/>
</dbReference>
<dbReference type="Pfam" id="PF00781">
    <property type="entry name" value="DAGK_cat"/>
    <property type="match status" value="1"/>
</dbReference>
<evidence type="ECO:0000256" key="3">
    <source>
        <dbReference type="ARBA" id="ARBA00022679"/>
    </source>
</evidence>
<keyword evidence="5" id="KW-0418">Kinase</keyword>
<dbReference type="InterPro" id="IPR016064">
    <property type="entry name" value="NAD/diacylglycerol_kinase_sf"/>
</dbReference>
<evidence type="ECO:0000313" key="11">
    <source>
        <dbReference type="Proteomes" id="UP000006304"/>
    </source>
</evidence>
<gene>
    <name evidence="10" type="ORF">O3I_008405</name>
</gene>
<dbReference type="eggNOG" id="COG1597">
    <property type="taxonomic scope" value="Bacteria"/>
</dbReference>
<evidence type="ECO:0000256" key="2">
    <source>
        <dbReference type="ARBA" id="ARBA00005983"/>
    </source>
</evidence>
<organism evidence="10 11">
    <name type="scientific">Nocardia brasiliensis (strain ATCC 700358 / HUJEG-1)</name>
    <dbReference type="NCBI Taxonomy" id="1133849"/>
    <lineage>
        <taxon>Bacteria</taxon>
        <taxon>Bacillati</taxon>
        <taxon>Actinomycetota</taxon>
        <taxon>Actinomycetes</taxon>
        <taxon>Mycobacteriales</taxon>
        <taxon>Nocardiaceae</taxon>
        <taxon>Nocardia</taxon>
    </lineage>
</organism>
<dbReference type="InterPro" id="IPR045540">
    <property type="entry name" value="YegS/DAGK_C"/>
</dbReference>
<evidence type="ECO:0000256" key="1">
    <source>
        <dbReference type="ARBA" id="ARBA00001946"/>
    </source>
</evidence>
<evidence type="ECO:0000313" key="10">
    <source>
        <dbReference type="EMBL" id="AFT99643.1"/>
    </source>
</evidence>
<keyword evidence="11" id="KW-1185">Reference proteome</keyword>
<keyword evidence="4" id="KW-0547">Nucleotide-binding</keyword>
<dbReference type="AlphaFoldDB" id="K0ERG1"/>
<dbReference type="PANTHER" id="PTHR12358:SF54">
    <property type="entry name" value="SPHINGOSINE KINASE RELATED PROTEIN"/>
    <property type="match status" value="1"/>
</dbReference>
<keyword evidence="8" id="KW-1208">Phospholipid metabolism</keyword>
<evidence type="ECO:0000256" key="6">
    <source>
        <dbReference type="ARBA" id="ARBA00022840"/>
    </source>
</evidence>
<accession>K0ERG1</accession>
<dbReference type="GO" id="GO:0008654">
    <property type="term" value="P:phospholipid biosynthetic process"/>
    <property type="evidence" value="ECO:0007669"/>
    <property type="project" value="UniProtKB-KW"/>
</dbReference>
<keyword evidence="7" id="KW-0444">Lipid biosynthesis</keyword>
<evidence type="ECO:0000256" key="8">
    <source>
        <dbReference type="ARBA" id="ARBA00023264"/>
    </source>
</evidence>
<dbReference type="InterPro" id="IPR001206">
    <property type="entry name" value="Diacylglycerol_kinase_cat_dom"/>
</dbReference>
<dbReference type="HOGENOM" id="CLU_045532_0_1_11"/>
<dbReference type="InterPro" id="IPR017438">
    <property type="entry name" value="ATP-NAD_kinase_N"/>
</dbReference>
<dbReference type="STRING" id="1133849.O3I_008405"/>
<dbReference type="EMBL" id="CP003876">
    <property type="protein sequence ID" value="AFT99643.1"/>
    <property type="molecule type" value="Genomic_DNA"/>
</dbReference>
<dbReference type="PANTHER" id="PTHR12358">
    <property type="entry name" value="SPHINGOSINE KINASE"/>
    <property type="match status" value="1"/>
</dbReference>
<proteinExistence type="inferred from homology"/>
<keyword evidence="7" id="KW-0594">Phospholipid biosynthesis</keyword>
<protein>
    <recommendedName>
        <fullName evidence="9">DAGKc domain-containing protein</fullName>
    </recommendedName>
</protein>
<name>K0ERG1_NOCB7</name>
<dbReference type="Gene3D" id="3.40.50.10330">
    <property type="entry name" value="Probable inorganic polyphosphate/atp-NAD kinase, domain 1"/>
    <property type="match status" value="1"/>
</dbReference>
<dbReference type="SUPFAM" id="SSF111331">
    <property type="entry name" value="NAD kinase/diacylglycerol kinase-like"/>
    <property type="match status" value="1"/>
</dbReference>
<dbReference type="Proteomes" id="UP000006304">
    <property type="component" value="Chromosome"/>
</dbReference>
<feature type="domain" description="DAGKc" evidence="9">
    <location>
        <begin position="7"/>
        <end position="140"/>
    </location>
</feature>
<dbReference type="GO" id="GO:0016301">
    <property type="term" value="F:kinase activity"/>
    <property type="evidence" value="ECO:0007669"/>
    <property type="project" value="UniProtKB-KW"/>
</dbReference>
<keyword evidence="3" id="KW-0808">Transferase</keyword>
<dbReference type="Pfam" id="PF19279">
    <property type="entry name" value="YegS_C"/>
    <property type="match status" value="1"/>
</dbReference>
<evidence type="ECO:0000256" key="4">
    <source>
        <dbReference type="ARBA" id="ARBA00022741"/>
    </source>
</evidence>
<evidence type="ECO:0000256" key="5">
    <source>
        <dbReference type="ARBA" id="ARBA00022777"/>
    </source>
</evidence>
<reference evidence="10 11" key="1">
    <citation type="journal article" date="2012" name="J. Bacteriol.">
        <title>Complete genome sequence of Nocardia brasiliensis HUJEG-1.</title>
        <authorList>
            <person name="Vera-Cabrera L."/>
            <person name="Ortiz-Lopez R."/>
            <person name="Elizondo-Gonzalez R."/>
            <person name="Perez-Maya A.A."/>
            <person name="Ocampo-Candiani J."/>
        </authorList>
    </citation>
    <scope>NUCLEOTIDE SEQUENCE [LARGE SCALE GENOMIC DNA]</scope>
    <source>
        <strain evidence="11">ATCC 700358</strain>
    </source>
</reference>
<dbReference type="Gene3D" id="2.60.200.40">
    <property type="match status" value="1"/>
</dbReference>